<comment type="caution">
    <text evidence="1">The sequence shown here is derived from an EMBL/GenBank/DDBJ whole genome shotgun (WGS) entry which is preliminary data.</text>
</comment>
<evidence type="ECO:0000313" key="1">
    <source>
        <dbReference type="EMBL" id="KAK7909370.1"/>
    </source>
</evidence>
<dbReference type="EMBL" id="JBBPFD010000010">
    <property type="protein sequence ID" value="KAK7909370.1"/>
    <property type="molecule type" value="Genomic_DNA"/>
</dbReference>
<accession>A0AAW0NZT6</accession>
<proteinExistence type="predicted"/>
<keyword evidence="2" id="KW-1185">Reference proteome</keyword>
<name>A0AAW0NZT6_9GOBI</name>
<organism evidence="1 2">
    <name type="scientific">Mugilogobius chulae</name>
    <name type="common">yellowstripe goby</name>
    <dbReference type="NCBI Taxonomy" id="88201"/>
    <lineage>
        <taxon>Eukaryota</taxon>
        <taxon>Metazoa</taxon>
        <taxon>Chordata</taxon>
        <taxon>Craniata</taxon>
        <taxon>Vertebrata</taxon>
        <taxon>Euteleostomi</taxon>
        <taxon>Actinopterygii</taxon>
        <taxon>Neopterygii</taxon>
        <taxon>Teleostei</taxon>
        <taxon>Neoteleostei</taxon>
        <taxon>Acanthomorphata</taxon>
        <taxon>Gobiaria</taxon>
        <taxon>Gobiiformes</taxon>
        <taxon>Gobioidei</taxon>
        <taxon>Gobiidae</taxon>
        <taxon>Gobionellinae</taxon>
        <taxon>Mugilogobius</taxon>
    </lineage>
</organism>
<protein>
    <submittedName>
        <fullName evidence="1">Uncharacterized protein</fullName>
    </submittedName>
</protein>
<reference evidence="2" key="1">
    <citation type="submission" date="2024-04" db="EMBL/GenBank/DDBJ databases">
        <title>Salinicola lusitanus LLJ914,a marine bacterium isolated from the Okinawa Trough.</title>
        <authorList>
            <person name="Li J."/>
        </authorList>
    </citation>
    <scope>NUCLEOTIDE SEQUENCE [LARGE SCALE GENOMIC DNA]</scope>
</reference>
<gene>
    <name evidence="1" type="ORF">WMY93_014054</name>
</gene>
<dbReference type="AlphaFoldDB" id="A0AAW0NZT6"/>
<sequence length="103" mass="11403">MCFSTVSESCMSLKQLLYQRQYSSYLPGSGDTTITKVVHPGSEGEEQREEGECLCFTLSENSMSLNGILSRRLYNSYLPGRGDTMIMKVVHPGRGSAIALRLC</sequence>
<dbReference type="Proteomes" id="UP001460270">
    <property type="component" value="Unassembled WGS sequence"/>
</dbReference>
<evidence type="ECO:0000313" key="2">
    <source>
        <dbReference type="Proteomes" id="UP001460270"/>
    </source>
</evidence>